<dbReference type="PANTHER" id="PTHR30250">
    <property type="entry name" value="PST FAMILY PREDICTED COLANIC ACID TRANSPORTER"/>
    <property type="match status" value="1"/>
</dbReference>
<dbReference type="InterPro" id="IPR002797">
    <property type="entry name" value="Polysacc_synth"/>
</dbReference>
<keyword evidence="2" id="KW-1003">Cell membrane</keyword>
<feature type="transmembrane region" description="Helical" evidence="6">
    <location>
        <begin position="322"/>
        <end position="343"/>
    </location>
</feature>
<feature type="transmembrane region" description="Helical" evidence="6">
    <location>
        <begin position="212"/>
        <end position="231"/>
    </location>
</feature>
<comment type="subcellular location">
    <subcellularLocation>
        <location evidence="1">Cell membrane</location>
        <topology evidence="1">Multi-pass membrane protein</topology>
    </subcellularLocation>
</comment>
<evidence type="ECO:0000313" key="8">
    <source>
        <dbReference type="Proteomes" id="UP000177042"/>
    </source>
</evidence>
<feature type="transmembrane region" description="Helical" evidence="6">
    <location>
        <begin position="145"/>
        <end position="165"/>
    </location>
</feature>
<evidence type="ECO:0000256" key="5">
    <source>
        <dbReference type="ARBA" id="ARBA00023136"/>
    </source>
</evidence>
<dbReference type="InterPro" id="IPR050833">
    <property type="entry name" value="Poly_Biosynth_Transport"/>
</dbReference>
<keyword evidence="5 6" id="KW-0472">Membrane</keyword>
<reference evidence="7 8" key="1">
    <citation type="journal article" date="2016" name="Nat. Commun.">
        <title>Thousands of microbial genomes shed light on interconnected biogeochemical processes in an aquifer system.</title>
        <authorList>
            <person name="Anantharaman K."/>
            <person name="Brown C.T."/>
            <person name="Hug L.A."/>
            <person name="Sharon I."/>
            <person name="Castelle C.J."/>
            <person name="Probst A.J."/>
            <person name="Thomas B.C."/>
            <person name="Singh A."/>
            <person name="Wilkins M.J."/>
            <person name="Karaoz U."/>
            <person name="Brodie E.L."/>
            <person name="Williams K.H."/>
            <person name="Hubbard S.S."/>
            <person name="Banfield J.F."/>
        </authorList>
    </citation>
    <scope>NUCLEOTIDE SEQUENCE [LARGE SCALE GENOMIC DNA]</scope>
</reference>
<evidence type="ECO:0000313" key="7">
    <source>
        <dbReference type="EMBL" id="OGE24881.1"/>
    </source>
</evidence>
<keyword evidence="4 6" id="KW-1133">Transmembrane helix</keyword>
<organism evidence="7 8">
    <name type="scientific">Candidatus Daviesbacteria bacterium RIFCSPHIGHO2_02_FULL_39_12</name>
    <dbReference type="NCBI Taxonomy" id="1797770"/>
    <lineage>
        <taxon>Bacteria</taxon>
        <taxon>Candidatus Daviesiibacteriota</taxon>
    </lineage>
</organism>
<dbReference type="GO" id="GO:0005886">
    <property type="term" value="C:plasma membrane"/>
    <property type="evidence" value="ECO:0007669"/>
    <property type="project" value="UniProtKB-SubCell"/>
</dbReference>
<dbReference type="EMBL" id="MFCX01000037">
    <property type="protein sequence ID" value="OGE24881.1"/>
    <property type="molecule type" value="Genomic_DNA"/>
</dbReference>
<comment type="caution">
    <text evidence="7">The sequence shown here is derived from an EMBL/GenBank/DDBJ whole genome shotgun (WGS) entry which is preliminary data.</text>
</comment>
<dbReference type="AlphaFoldDB" id="A0A1F5J8D8"/>
<name>A0A1F5J8D8_9BACT</name>
<feature type="transmembrane region" description="Helical" evidence="6">
    <location>
        <begin position="112"/>
        <end position="133"/>
    </location>
</feature>
<gene>
    <name evidence="7" type="ORF">A3C26_02670</name>
</gene>
<feature type="transmembrane region" description="Helical" evidence="6">
    <location>
        <begin position="43"/>
        <end position="65"/>
    </location>
</feature>
<evidence type="ECO:0000256" key="2">
    <source>
        <dbReference type="ARBA" id="ARBA00022475"/>
    </source>
</evidence>
<evidence type="ECO:0000256" key="1">
    <source>
        <dbReference type="ARBA" id="ARBA00004651"/>
    </source>
</evidence>
<proteinExistence type="predicted"/>
<dbReference type="Pfam" id="PF01943">
    <property type="entry name" value="Polysacc_synt"/>
    <property type="match status" value="1"/>
</dbReference>
<evidence type="ECO:0000256" key="4">
    <source>
        <dbReference type="ARBA" id="ARBA00022989"/>
    </source>
</evidence>
<feature type="transmembrane region" description="Helical" evidence="6">
    <location>
        <begin position="350"/>
        <end position="369"/>
    </location>
</feature>
<feature type="transmembrane region" description="Helical" evidence="6">
    <location>
        <begin position="251"/>
        <end position="271"/>
    </location>
</feature>
<dbReference type="PANTHER" id="PTHR30250:SF11">
    <property type="entry name" value="O-ANTIGEN TRANSPORTER-RELATED"/>
    <property type="match status" value="1"/>
</dbReference>
<feature type="transmembrane region" description="Helical" evidence="6">
    <location>
        <begin position="375"/>
        <end position="398"/>
    </location>
</feature>
<accession>A0A1F5J8D8</accession>
<sequence length="401" mass="44832">MHLLKVFKQTFWQVLGKVVTSLSTLIILGLISRNYGEEGTGIFTLALTYLAMFYLLSDFGFNAHVLRKIQTSSIKIQNNEWQKLLGTRFIWSAALVMIAIGLLPFWPFSTPQFSQAVTMGSLAIIGSAVFITCNLIFQSRLRYDLSVLASGFGTLISLGLFVYLSLQKYPISFLILAHLTGWIIIATSSLFLVRRFIPNLPPIFDKKYAINLFKDTWAIAATLTLNVVYFRADTFMVAYFKGVADAGIYNLAYSVFQSALVLPVFIMNAYYPLMLKSMSKVKLIAAILLILAAAALVVAFNFAPFIIKLLSGSGFGGSAESLQILSLGFPAYFLSPLLMWLLVAKDRYKLMLAIYMFGLITSLILNFIYIPHASFIAASYITVISEYLILIVLSMVLWRIR</sequence>
<feature type="transmembrane region" description="Helical" evidence="6">
    <location>
        <begin position="283"/>
        <end position="307"/>
    </location>
</feature>
<evidence type="ECO:0000256" key="6">
    <source>
        <dbReference type="SAM" id="Phobius"/>
    </source>
</evidence>
<keyword evidence="3 6" id="KW-0812">Transmembrane</keyword>
<evidence type="ECO:0000256" key="3">
    <source>
        <dbReference type="ARBA" id="ARBA00022692"/>
    </source>
</evidence>
<feature type="transmembrane region" description="Helical" evidence="6">
    <location>
        <begin position="171"/>
        <end position="192"/>
    </location>
</feature>
<feature type="transmembrane region" description="Helical" evidence="6">
    <location>
        <begin position="12"/>
        <end position="31"/>
    </location>
</feature>
<dbReference type="Proteomes" id="UP000177042">
    <property type="component" value="Unassembled WGS sequence"/>
</dbReference>
<evidence type="ECO:0008006" key="9">
    <source>
        <dbReference type="Google" id="ProtNLM"/>
    </source>
</evidence>
<feature type="transmembrane region" description="Helical" evidence="6">
    <location>
        <begin position="85"/>
        <end position="106"/>
    </location>
</feature>
<protein>
    <recommendedName>
        <fullName evidence="9">Polysaccharide biosynthesis protein C-terminal domain-containing protein</fullName>
    </recommendedName>
</protein>